<keyword evidence="5 11" id="KW-0812">Transmembrane</keyword>
<dbReference type="Proteomes" id="UP000637695">
    <property type="component" value="Unassembled WGS sequence"/>
</dbReference>
<gene>
    <name evidence="13" type="ORF">GCM10010885_00080</name>
</gene>
<dbReference type="SUPFAM" id="SSF50156">
    <property type="entry name" value="PDZ domain-like"/>
    <property type="match status" value="1"/>
</dbReference>
<evidence type="ECO:0000256" key="6">
    <source>
        <dbReference type="ARBA" id="ARBA00022801"/>
    </source>
</evidence>
<keyword evidence="8 11" id="KW-1133">Transmembrane helix</keyword>
<comment type="cofactor">
    <cofactor evidence="1">
        <name>Zn(2+)</name>
        <dbReference type="ChEBI" id="CHEBI:29105"/>
    </cofactor>
</comment>
<protein>
    <submittedName>
        <fullName evidence="13">Zinc metalloprotease</fullName>
    </submittedName>
</protein>
<dbReference type="PANTHER" id="PTHR42837">
    <property type="entry name" value="REGULATOR OF SIGMA-E PROTEASE RSEP"/>
    <property type="match status" value="1"/>
</dbReference>
<organism evidence="13 14">
    <name type="scientific">Alicyclobacillus cellulosilyticus</name>
    <dbReference type="NCBI Taxonomy" id="1003997"/>
    <lineage>
        <taxon>Bacteria</taxon>
        <taxon>Bacillati</taxon>
        <taxon>Bacillota</taxon>
        <taxon>Bacilli</taxon>
        <taxon>Bacillales</taxon>
        <taxon>Alicyclobacillaceae</taxon>
        <taxon>Alicyclobacillus</taxon>
    </lineage>
</organism>
<feature type="transmembrane region" description="Helical" evidence="11">
    <location>
        <begin position="399"/>
        <end position="418"/>
    </location>
</feature>
<evidence type="ECO:0000313" key="14">
    <source>
        <dbReference type="Proteomes" id="UP000637695"/>
    </source>
</evidence>
<dbReference type="GO" id="GO:0006508">
    <property type="term" value="P:proteolysis"/>
    <property type="evidence" value="ECO:0007669"/>
    <property type="project" value="UniProtKB-KW"/>
</dbReference>
<keyword evidence="4" id="KW-0645">Protease</keyword>
<evidence type="ECO:0000256" key="4">
    <source>
        <dbReference type="ARBA" id="ARBA00022670"/>
    </source>
</evidence>
<comment type="similarity">
    <text evidence="3">Belongs to the peptidase M50B family.</text>
</comment>
<dbReference type="CDD" id="cd06163">
    <property type="entry name" value="S2P-M50_PDZ_RseP-like"/>
    <property type="match status" value="1"/>
</dbReference>
<accession>A0A917JZF8</accession>
<evidence type="ECO:0000256" key="11">
    <source>
        <dbReference type="SAM" id="Phobius"/>
    </source>
</evidence>
<reference evidence="13" key="2">
    <citation type="submission" date="2020-09" db="EMBL/GenBank/DDBJ databases">
        <authorList>
            <person name="Sun Q."/>
            <person name="Ohkuma M."/>
        </authorList>
    </citation>
    <scope>NUCLEOTIDE SEQUENCE</scope>
    <source>
        <strain evidence="13">JCM 18487</strain>
    </source>
</reference>
<dbReference type="RefSeq" id="WP_188880415.1">
    <property type="nucleotide sequence ID" value="NZ_BMOY01000001.1"/>
</dbReference>
<dbReference type="InterPro" id="IPR008915">
    <property type="entry name" value="Peptidase_M50"/>
</dbReference>
<dbReference type="PANTHER" id="PTHR42837:SF2">
    <property type="entry name" value="MEMBRANE METALLOPROTEASE ARASP2, CHLOROPLASTIC-RELATED"/>
    <property type="match status" value="1"/>
</dbReference>
<dbReference type="Pfam" id="PF17820">
    <property type="entry name" value="PDZ_6"/>
    <property type="match status" value="1"/>
</dbReference>
<feature type="domain" description="PDZ" evidence="12">
    <location>
        <begin position="207"/>
        <end position="243"/>
    </location>
</feature>
<evidence type="ECO:0000256" key="7">
    <source>
        <dbReference type="ARBA" id="ARBA00022833"/>
    </source>
</evidence>
<name>A0A917JZF8_9BACL</name>
<keyword evidence="9 13" id="KW-0482">Metalloprotease</keyword>
<evidence type="ECO:0000256" key="9">
    <source>
        <dbReference type="ARBA" id="ARBA00023049"/>
    </source>
</evidence>
<dbReference type="InterPro" id="IPR001478">
    <property type="entry name" value="PDZ"/>
</dbReference>
<dbReference type="PROSITE" id="PS50106">
    <property type="entry name" value="PDZ"/>
    <property type="match status" value="1"/>
</dbReference>
<keyword evidence="14" id="KW-1185">Reference proteome</keyword>
<evidence type="ECO:0000256" key="10">
    <source>
        <dbReference type="ARBA" id="ARBA00023136"/>
    </source>
</evidence>
<dbReference type="Pfam" id="PF02163">
    <property type="entry name" value="Peptidase_M50"/>
    <property type="match status" value="1"/>
</dbReference>
<comment type="subcellular location">
    <subcellularLocation>
        <location evidence="2">Membrane</location>
        <topology evidence="2">Multi-pass membrane protein</topology>
    </subcellularLocation>
</comment>
<evidence type="ECO:0000259" key="12">
    <source>
        <dbReference type="PROSITE" id="PS50106"/>
    </source>
</evidence>
<dbReference type="InterPro" id="IPR041489">
    <property type="entry name" value="PDZ_6"/>
</dbReference>
<proteinExistence type="inferred from homology"/>
<feature type="transmembrane region" description="Helical" evidence="11">
    <location>
        <begin position="181"/>
        <end position="204"/>
    </location>
</feature>
<keyword evidence="10 11" id="KW-0472">Membrane</keyword>
<evidence type="ECO:0000256" key="2">
    <source>
        <dbReference type="ARBA" id="ARBA00004141"/>
    </source>
</evidence>
<sequence length="425" mass="46633">MTDLGWVPVLRSAVAIALVFVVCVVVHEFGHYAVAKRCGVAVPTFAIGFGPRLVRWFRGGTEFSVRLFPLGGMVQLAGEIPHDALFRRGERIAVRIDPDGWIDAMADPADLGEDLRAEGWLVGVLQDLDLTERWVMTIAGPDGVRTYPVRTGARLHANRRTVIPLVERSRQVIGKPLWQRALIILAGPLMNFALAGVLFSAFYWHTGIPVNEPVLGAVAPGSPAAHAGLHQGDQVLSVDGRPVDTWMSLVERVRADRTGKPLLLRIKRDGVVLNVTVRPRLTKQGPLLGVSYPMSYNVVRAVSTGFSTVYFGSINALGMYFQVFAHHQFNNLAGPVGIADVISQEAQSGIWQVVMITGWLSLNLGLFNLLPFPALDGGRLLFMVAELVRGRSFDPRKEGLVHFLGFALLMLFAAVITYRDVTRLF</sequence>
<keyword evidence="6" id="KW-0378">Hydrolase</keyword>
<dbReference type="GO" id="GO:0004222">
    <property type="term" value="F:metalloendopeptidase activity"/>
    <property type="evidence" value="ECO:0007669"/>
    <property type="project" value="InterPro"/>
</dbReference>
<evidence type="ECO:0000256" key="5">
    <source>
        <dbReference type="ARBA" id="ARBA00022692"/>
    </source>
</evidence>
<evidence type="ECO:0000256" key="8">
    <source>
        <dbReference type="ARBA" id="ARBA00022989"/>
    </source>
</evidence>
<feature type="transmembrane region" description="Helical" evidence="11">
    <location>
        <begin position="6"/>
        <end position="27"/>
    </location>
</feature>
<evidence type="ECO:0000313" key="13">
    <source>
        <dbReference type="EMBL" id="GGI94558.1"/>
    </source>
</evidence>
<comment type="caution">
    <text evidence="13">The sequence shown here is derived from an EMBL/GenBank/DDBJ whole genome shotgun (WGS) entry which is preliminary data.</text>
</comment>
<reference evidence="13" key="1">
    <citation type="journal article" date="2014" name="Int. J. Syst. Evol. Microbiol.">
        <title>Complete genome sequence of Corynebacterium casei LMG S-19264T (=DSM 44701T), isolated from a smear-ripened cheese.</title>
        <authorList>
            <consortium name="US DOE Joint Genome Institute (JGI-PGF)"/>
            <person name="Walter F."/>
            <person name="Albersmeier A."/>
            <person name="Kalinowski J."/>
            <person name="Ruckert C."/>
        </authorList>
    </citation>
    <scope>NUCLEOTIDE SEQUENCE</scope>
    <source>
        <strain evidence="13">JCM 18487</strain>
    </source>
</reference>
<dbReference type="AlphaFoldDB" id="A0A917JZF8"/>
<dbReference type="SMART" id="SM00228">
    <property type="entry name" value="PDZ"/>
    <property type="match status" value="1"/>
</dbReference>
<dbReference type="InterPro" id="IPR036034">
    <property type="entry name" value="PDZ_sf"/>
</dbReference>
<evidence type="ECO:0000256" key="3">
    <source>
        <dbReference type="ARBA" id="ARBA00007931"/>
    </source>
</evidence>
<feature type="transmembrane region" description="Helical" evidence="11">
    <location>
        <begin position="350"/>
        <end position="370"/>
    </location>
</feature>
<dbReference type="InterPro" id="IPR004387">
    <property type="entry name" value="Pept_M50_Zn"/>
</dbReference>
<dbReference type="EMBL" id="BMOY01000001">
    <property type="protein sequence ID" value="GGI94558.1"/>
    <property type="molecule type" value="Genomic_DNA"/>
</dbReference>
<dbReference type="Gene3D" id="2.30.42.10">
    <property type="match status" value="1"/>
</dbReference>
<dbReference type="GO" id="GO:0016020">
    <property type="term" value="C:membrane"/>
    <property type="evidence" value="ECO:0007669"/>
    <property type="project" value="UniProtKB-SubCell"/>
</dbReference>
<dbReference type="CDD" id="cd23081">
    <property type="entry name" value="cpPDZ_EcRseP-like"/>
    <property type="match status" value="1"/>
</dbReference>
<evidence type="ECO:0000256" key="1">
    <source>
        <dbReference type="ARBA" id="ARBA00001947"/>
    </source>
</evidence>
<keyword evidence="7" id="KW-0862">Zinc</keyword>